<dbReference type="HOGENOM" id="CLU_1628673_0_0_1"/>
<dbReference type="Proteomes" id="UP000002320">
    <property type="component" value="Unassembled WGS sequence"/>
</dbReference>
<protein>
    <submittedName>
        <fullName evidence="1 2">Acetyl-CoA carboxylase</fullName>
    </submittedName>
</protein>
<dbReference type="EMBL" id="DS232328">
    <property type="protein sequence ID" value="EDS40118.1"/>
    <property type="molecule type" value="Genomic_DNA"/>
</dbReference>
<evidence type="ECO:0000313" key="2">
    <source>
        <dbReference type="EnsemblMetazoa" id="CPIJ014247-PA"/>
    </source>
</evidence>
<keyword evidence="3" id="KW-1185">Reference proteome</keyword>
<name>B0X441_CULQU</name>
<gene>
    <name evidence="2" type="primary">6047342</name>
    <name evidence="1" type="ORF">CpipJ_CPIJ014247</name>
</gene>
<dbReference type="AlphaFoldDB" id="B0X441"/>
<proteinExistence type="predicted"/>
<evidence type="ECO:0000313" key="3">
    <source>
        <dbReference type="Proteomes" id="UP000002320"/>
    </source>
</evidence>
<dbReference type="VEuPathDB" id="VectorBase:CPIJ014247"/>
<evidence type="ECO:0000313" key="1">
    <source>
        <dbReference type="EMBL" id="EDS40118.1"/>
    </source>
</evidence>
<organism>
    <name type="scientific">Culex quinquefasciatus</name>
    <name type="common">Southern house mosquito</name>
    <name type="synonym">Culex pungens</name>
    <dbReference type="NCBI Taxonomy" id="7176"/>
    <lineage>
        <taxon>Eukaryota</taxon>
        <taxon>Metazoa</taxon>
        <taxon>Ecdysozoa</taxon>
        <taxon>Arthropoda</taxon>
        <taxon>Hexapoda</taxon>
        <taxon>Insecta</taxon>
        <taxon>Pterygota</taxon>
        <taxon>Neoptera</taxon>
        <taxon>Endopterygota</taxon>
        <taxon>Diptera</taxon>
        <taxon>Nematocera</taxon>
        <taxon>Culicoidea</taxon>
        <taxon>Culicidae</taxon>
        <taxon>Culicinae</taxon>
        <taxon>Culicini</taxon>
        <taxon>Culex</taxon>
        <taxon>Culex</taxon>
    </lineage>
</organism>
<sequence>MYELLRLVFLGPPERAETYRLRRFSSRRISVEVQVEVPGSLIFVMKASSCWSSATVTEYAVAWRPCTLLFFQFQNGHYDKCVAVSSSRRSFLTASHKQPGFTEDLAGDLSELTSLKNRLFNRSLTPNPSLFSPEYIVIDGGYSTHLSKQVSQTMLGSEVADTTQPTRTRSPKLIWTSSKLVPITS</sequence>
<dbReference type="InParanoid" id="B0X441"/>
<accession>B0X441</accession>
<reference evidence="1" key="1">
    <citation type="submission" date="2007-03" db="EMBL/GenBank/DDBJ databases">
        <title>Annotation of Culex pipiens quinquefasciatus.</title>
        <authorList>
            <consortium name="The Broad Institute Genome Sequencing Platform"/>
            <person name="Atkinson P.W."/>
            <person name="Hemingway J."/>
            <person name="Christensen B.M."/>
            <person name="Higgs S."/>
            <person name="Kodira C."/>
            <person name="Hannick L."/>
            <person name="Megy K."/>
            <person name="O'Leary S."/>
            <person name="Pearson M."/>
            <person name="Haas B.J."/>
            <person name="Mauceli E."/>
            <person name="Wortman J.R."/>
            <person name="Lee N.H."/>
            <person name="Guigo R."/>
            <person name="Stanke M."/>
            <person name="Alvarado L."/>
            <person name="Amedeo P."/>
            <person name="Antoine C.H."/>
            <person name="Arensburger P."/>
            <person name="Bidwell S.L."/>
            <person name="Crawford M."/>
            <person name="Camaro F."/>
            <person name="Devon K."/>
            <person name="Engels R."/>
            <person name="Hammond M."/>
            <person name="Howarth C."/>
            <person name="Koehrsen M."/>
            <person name="Lawson D."/>
            <person name="Montgomery P."/>
            <person name="Nene V."/>
            <person name="Nusbaum C."/>
            <person name="Puiu D."/>
            <person name="Romero-Severson J."/>
            <person name="Severson D.W."/>
            <person name="Shumway M."/>
            <person name="Sisk P."/>
            <person name="Stolte C."/>
            <person name="Zeng Q."/>
            <person name="Eisenstadt E."/>
            <person name="Fraser-Liggett C."/>
            <person name="Strausberg R."/>
            <person name="Galagan J."/>
            <person name="Birren B."/>
            <person name="Collins F.H."/>
        </authorList>
    </citation>
    <scope>NUCLEOTIDE SEQUENCE [LARGE SCALE GENOMIC DNA]</scope>
    <source>
        <strain evidence="1">JHB</strain>
    </source>
</reference>
<dbReference type="OrthoDB" id="14612at2759"/>
<dbReference type="KEGG" id="cqu:CpipJ_CPIJ014247"/>
<dbReference type="EnsemblMetazoa" id="CPIJ014247-RA">
    <property type="protein sequence ID" value="CPIJ014247-PA"/>
    <property type="gene ID" value="CPIJ014247"/>
</dbReference>
<reference evidence="2" key="2">
    <citation type="submission" date="2020-05" db="UniProtKB">
        <authorList>
            <consortium name="EnsemblMetazoa"/>
        </authorList>
    </citation>
    <scope>IDENTIFICATION</scope>
    <source>
        <strain evidence="2">JHB</strain>
    </source>
</reference>
<dbReference type="VEuPathDB" id="VectorBase:CQUJHB003221"/>